<sequence length="170" mass="20208">MSITIQIILTILFFSFPIIFFLTYLNSIEKKSKQIIKSYMTVSSELHQDLKVWTKNFDIFKRKKKFEIDPYQTNYSFNDCDLILNDENFIVIGKAKYFGKKRSLTPTVFEYRNNKSDLHSRHVICENINEIGQDLEIEFIDNQYSNKMTFVIKRIDNGLKEKIKTGYNKS</sequence>
<accession>A0A425XW97</accession>
<gene>
    <name evidence="2" type="ORF">DWB61_17725</name>
</gene>
<name>A0A425XW97_9BACT</name>
<proteinExistence type="predicted"/>
<evidence type="ECO:0000256" key="1">
    <source>
        <dbReference type="SAM" id="Phobius"/>
    </source>
</evidence>
<evidence type="ECO:0000313" key="2">
    <source>
        <dbReference type="EMBL" id="RRG18923.1"/>
    </source>
</evidence>
<protein>
    <submittedName>
        <fullName evidence="2">Uncharacterized protein</fullName>
    </submittedName>
</protein>
<keyword evidence="3" id="KW-1185">Reference proteome</keyword>
<comment type="caution">
    <text evidence="2">The sequence shown here is derived from an EMBL/GenBank/DDBJ whole genome shotgun (WGS) entry which is preliminary data.</text>
</comment>
<organism evidence="2 3">
    <name type="scientific">Ancylomarina euxinus</name>
    <dbReference type="NCBI Taxonomy" id="2283627"/>
    <lineage>
        <taxon>Bacteria</taxon>
        <taxon>Pseudomonadati</taxon>
        <taxon>Bacteroidota</taxon>
        <taxon>Bacteroidia</taxon>
        <taxon>Marinilabiliales</taxon>
        <taxon>Marinifilaceae</taxon>
        <taxon>Ancylomarina</taxon>
    </lineage>
</organism>
<keyword evidence="1" id="KW-1133">Transmembrane helix</keyword>
<dbReference type="Proteomes" id="UP000285794">
    <property type="component" value="Unassembled WGS sequence"/>
</dbReference>
<evidence type="ECO:0000313" key="3">
    <source>
        <dbReference type="Proteomes" id="UP000285794"/>
    </source>
</evidence>
<dbReference type="AlphaFoldDB" id="A0A425XW97"/>
<reference evidence="2 3" key="1">
    <citation type="submission" date="2018-07" db="EMBL/GenBank/DDBJ databases">
        <title>Draft genome sequence of Ancylomarina sp. M1P.</title>
        <authorList>
            <person name="Yadav S."/>
            <person name="Villanueva L."/>
            <person name="Damste J.S.S."/>
        </authorList>
    </citation>
    <scope>NUCLEOTIDE SEQUENCE [LARGE SCALE GENOMIC DNA]</scope>
    <source>
        <strain evidence="2 3">M1P</strain>
    </source>
</reference>
<dbReference type="RefSeq" id="WP_125032230.1">
    <property type="nucleotide sequence ID" value="NZ_JAPXVP010000045.1"/>
</dbReference>
<feature type="transmembrane region" description="Helical" evidence="1">
    <location>
        <begin position="6"/>
        <end position="25"/>
    </location>
</feature>
<keyword evidence="1" id="KW-0472">Membrane</keyword>
<dbReference type="EMBL" id="QQWG01000051">
    <property type="protein sequence ID" value="RRG18923.1"/>
    <property type="molecule type" value="Genomic_DNA"/>
</dbReference>
<dbReference type="OrthoDB" id="1495339at2"/>
<keyword evidence="1" id="KW-0812">Transmembrane</keyword>